<evidence type="ECO:0000259" key="13">
    <source>
        <dbReference type="Pfam" id="PF05057"/>
    </source>
</evidence>
<evidence type="ECO:0000256" key="9">
    <source>
        <dbReference type="ARBA" id="ARBA00023136"/>
    </source>
</evidence>
<feature type="compositionally biased region" description="Basic and acidic residues" evidence="11">
    <location>
        <begin position="779"/>
        <end position="789"/>
    </location>
</feature>
<dbReference type="GO" id="GO:0016020">
    <property type="term" value="C:membrane"/>
    <property type="evidence" value="ECO:0007669"/>
    <property type="project" value="UniProtKB-SubCell"/>
</dbReference>
<feature type="region of interest" description="Disordered" evidence="11">
    <location>
        <begin position="772"/>
        <end position="831"/>
    </location>
</feature>
<evidence type="ECO:0000256" key="1">
    <source>
        <dbReference type="ARBA" id="ARBA00004141"/>
    </source>
</evidence>
<evidence type="ECO:0000313" key="15">
    <source>
        <dbReference type="Proteomes" id="UP000285146"/>
    </source>
</evidence>
<keyword evidence="7 12" id="KW-1133">Transmembrane helix</keyword>
<dbReference type="Pfam" id="PF01544">
    <property type="entry name" value="CorA"/>
    <property type="match status" value="1"/>
</dbReference>
<dbReference type="InterPro" id="IPR002523">
    <property type="entry name" value="MgTranspt_CorA/ZnTranspt_ZntB"/>
</dbReference>
<keyword evidence="5 12" id="KW-0812">Transmembrane</keyword>
<dbReference type="PANTHER" id="PTHR48182">
    <property type="entry name" value="PROTEIN SERAC1"/>
    <property type="match status" value="1"/>
</dbReference>
<evidence type="ECO:0000256" key="6">
    <source>
        <dbReference type="ARBA" id="ARBA00022824"/>
    </source>
</evidence>
<keyword evidence="6" id="KW-0256">Endoplasmic reticulum</keyword>
<sequence length="1293" mass="147696">MEVYLRRHRAHVDAARQQLVQDYHNTRRARLPSPHSDDDDDEQDLADIVRSVEEDIYWDSRPWREFWAYEYPTQRAERLGIPYCNYDEPGMDLTDYEAMEDSEDGKRKRSSDEPLPSQKPGKPSRAKRRKTNTDTDTKHLSAGMVVSGGKRKRGSDEPQASEEQGESSGAKRMRVAEPNPITNNTSKRSRDTRSRTTRRGSDAQDTGRHLPAPAQAGSSRVTRARRQLLSGKDAQLFQLGLRGELDVQEEKTRDESKQGLSGGTAVLLVSSALRYVPSVEMTAFLDDALSFQVAGEAPERDGIPQINLEQDSVDSSHPGAEESTASEPPAVESREPRFVSLDGEINRNSHNQTSVDSFTLQEMQMGRTLIAGLPLQPGLSRDTKTAPSWARNGIRNEVNSARILTYCHGDVTDNRNLKLMADALLKHVHTERARNITRRPLFFIGHSIGGLVVKLALTQASRSSQYRTIIEDCYGVTFFATPHRGSSHLSNRSFSIKVQQLLELSRPLTPRLMDELRLDHPTLLKIDDTFKQLASELQIWTFYETEDSDLSGEGVAGRSDIPFKVPITSMRSAILDLRHEKVYALQSNHADCASFGMRNHQTMRMYLKDLSMAIKRAESMSQYTTHIPLRLEQRVKIEVHGFYENDVVQQSLPETDLRLFSTKDHSLQAFWEEGPDGLLERRLSEMQSDANKYPQDAQFVLRKGRATSLMPPDEGKIEGADPAKAQRDLNGSQFSSKEDMHMPAKETEIVNPTRRDDDQMLYKMTKERVVEGSGYASDELTRSVPKLEGKAYTQRHSVEESRDWNDDDDTDDPEVDSDFEDLDTDHSPDDNVLDGNVLMVDQLWLWVVDTTSLITFFPSREGNPMEGPLYQQADLRDSIFNEVNADLTRRCENALDLAALAVLHAVSVLIDRSNHPDLEIFRIFEEAISILTEKMTSSLKRFRTLGHKSKYGIDDDDDLKTSSIRARHKREDERAEKENRDNTSALLELRDIEDELSTLKHLFEEQEEQINTMLAIYTNPGNSDASNSSSNLHANWADIPRATSSQPTLLPPPPLTNNGRSFLHEALTRLKSYRTQAEDMIERVKKTRNDFDKLLEMVQRQAQIDEVRLSRQQADLASAQNRSVMIFTVFTVIFLPLSFFTGLFGMNTYEWGGGGNLRLHTIGSIALPASAFLIITALVVAWSIRVRKAFKTMRRSVRALKERTRRWWKKQFHMLVYGNDDKPRNRTSRRKHYRRKDVLEEKRLRKRLNSMAMQDFWDQHREERETKYEIPLRNRRASGSTTRAKGKVRKERK</sequence>
<feature type="region of interest" description="Disordered" evidence="11">
    <location>
        <begin position="1268"/>
        <end position="1293"/>
    </location>
</feature>
<dbReference type="OrthoDB" id="361039at2759"/>
<feature type="region of interest" description="Disordered" evidence="11">
    <location>
        <begin position="99"/>
        <end position="223"/>
    </location>
</feature>
<dbReference type="PANTHER" id="PTHR48182:SF2">
    <property type="entry name" value="PROTEIN SERAC1"/>
    <property type="match status" value="1"/>
</dbReference>
<dbReference type="EMBL" id="LKEB01000031">
    <property type="protein sequence ID" value="ROW09238.1"/>
    <property type="molecule type" value="Genomic_DNA"/>
</dbReference>
<evidence type="ECO:0000256" key="5">
    <source>
        <dbReference type="ARBA" id="ARBA00022692"/>
    </source>
</evidence>
<evidence type="ECO:0000256" key="10">
    <source>
        <dbReference type="SAM" id="Coils"/>
    </source>
</evidence>
<evidence type="ECO:0000256" key="11">
    <source>
        <dbReference type="SAM" id="MobiDB-lite"/>
    </source>
</evidence>
<dbReference type="GO" id="GO:0005783">
    <property type="term" value="C:endoplasmic reticulum"/>
    <property type="evidence" value="ECO:0007669"/>
    <property type="project" value="UniProtKB-SubCell"/>
</dbReference>
<dbReference type="Pfam" id="PF05057">
    <property type="entry name" value="DUF676"/>
    <property type="match status" value="1"/>
</dbReference>
<dbReference type="InterPro" id="IPR007751">
    <property type="entry name" value="DUF676_lipase-like"/>
</dbReference>
<feature type="compositionally biased region" description="Basic and acidic residues" evidence="11">
    <location>
        <begin position="736"/>
        <end position="758"/>
    </location>
</feature>
<feature type="transmembrane region" description="Helical" evidence="12">
    <location>
        <begin position="1124"/>
        <end position="1145"/>
    </location>
</feature>
<keyword evidence="10" id="KW-0175">Coiled coil</keyword>
<dbReference type="InParanoid" id="A0A423X072"/>
<evidence type="ECO:0000256" key="12">
    <source>
        <dbReference type="SAM" id="Phobius"/>
    </source>
</evidence>
<accession>A0A423X072</accession>
<keyword evidence="8" id="KW-0496">Mitochondrion</keyword>
<dbReference type="InterPro" id="IPR045863">
    <property type="entry name" value="CorA_TM1_TM2"/>
</dbReference>
<comment type="caution">
    <text evidence="14">The sequence shown here is derived from an EMBL/GenBank/DDBJ whole genome shotgun (WGS) entry which is preliminary data.</text>
</comment>
<organism evidence="14 15">
    <name type="scientific">Cytospora leucostoma</name>
    <dbReference type="NCBI Taxonomy" id="1230097"/>
    <lineage>
        <taxon>Eukaryota</taxon>
        <taxon>Fungi</taxon>
        <taxon>Dikarya</taxon>
        <taxon>Ascomycota</taxon>
        <taxon>Pezizomycotina</taxon>
        <taxon>Sordariomycetes</taxon>
        <taxon>Sordariomycetidae</taxon>
        <taxon>Diaporthales</taxon>
        <taxon>Cytosporaceae</taxon>
        <taxon>Cytospora</taxon>
    </lineage>
</organism>
<dbReference type="InterPro" id="IPR029058">
    <property type="entry name" value="AB_hydrolase_fold"/>
</dbReference>
<feature type="domain" description="DUF676" evidence="13">
    <location>
        <begin position="416"/>
        <end position="507"/>
    </location>
</feature>
<keyword evidence="9 12" id="KW-0472">Membrane</keyword>
<dbReference type="SUPFAM" id="SSF53474">
    <property type="entry name" value="alpha/beta-Hydrolases"/>
    <property type="match status" value="1"/>
</dbReference>
<evidence type="ECO:0000256" key="3">
    <source>
        <dbReference type="ARBA" id="ARBA00004240"/>
    </source>
</evidence>
<keyword evidence="15" id="KW-1185">Reference proteome</keyword>
<name>A0A423X072_9PEZI</name>
<protein>
    <recommendedName>
        <fullName evidence="13">DUF676 domain-containing protein</fullName>
    </recommendedName>
</protein>
<comment type="subcellular location">
    <subcellularLocation>
        <location evidence="3">Endoplasmic reticulum</location>
    </subcellularLocation>
    <subcellularLocation>
        <location evidence="1">Membrane</location>
        <topology evidence="1">Multi-pass membrane protein</topology>
    </subcellularLocation>
    <subcellularLocation>
        <location evidence="2">Mitochondrion</location>
    </subcellularLocation>
</comment>
<feature type="coiled-coil region" evidence="10">
    <location>
        <begin position="975"/>
        <end position="1009"/>
    </location>
</feature>
<dbReference type="Gene3D" id="1.20.58.340">
    <property type="entry name" value="Magnesium transport protein CorA, transmembrane region"/>
    <property type="match status" value="1"/>
</dbReference>
<feature type="compositionally biased region" description="Basic residues" evidence="11">
    <location>
        <begin position="1284"/>
        <end position="1293"/>
    </location>
</feature>
<dbReference type="GO" id="GO:0046873">
    <property type="term" value="F:metal ion transmembrane transporter activity"/>
    <property type="evidence" value="ECO:0007669"/>
    <property type="project" value="InterPro"/>
</dbReference>
<feature type="coiled-coil region" evidence="10">
    <location>
        <begin position="1063"/>
        <end position="1097"/>
    </location>
</feature>
<feature type="compositionally biased region" description="Acidic residues" evidence="11">
    <location>
        <begin position="805"/>
        <end position="823"/>
    </location>
</feature>
<proteinExistence type="inferred from homology"/>
<dbReference type="Gene3D" id="3.40.50.1820">
    <property type="entry name" value="alpha/beta hydrolase"/>
    <property type="match status" value="1"/>
</dbReference>
<dbReference type="Proteomes" id="UP000285146">
    <property type="component" value="Unassembled WGS sequence"/>
</dbReference>
<evidence type="ECO:0000256" key="2">
    <source>
        <dbReference type="ARBA" id="ARBA00004173"/>
    </source>
</evidence>
<dbReference type="InterPro" id="IPR052374">
    <property type="entry name" value="SERAC1"/>
</dbReference>
<dbReference type="SUPFAM" id="SSF144083">
    <property type="entry name" value="Magnesium transport protein CorA, transmembrane region"/>
    <property type="match status" value="1"/>
</dbReference>
<dbReference type="GO" id="GO:0005739">
    <property type="term" value="C:mitochondrion"/>
    <property type="evidence" value="ECO:0007669"/>
    <property type="project" value="UniProtKB-SubCell"/>
</dbReference>
<feature type="region of interest" description="Disordered" evidence="11">
    <location>
        <begin position="309"/>
        <end position="335"/>
    </location>
</feature>
<evidence type="ECO:0000256" key="7">
    <source>
        <dbReference type="ARBA" id="ARBA00022989"/>
    </source>
</evidence>
<reference evidence="14 15" key="1">
    <citation type="submission" date="2015-09" db="EMBL/GenBank/DDBJ databases">
        <title>Host preference determinants of Valsa canker pathogens revealed by comparative genomics.</title>
        <authorList>
            <person name="Yin Z."/>
            <person name="Huang L."/>
        </authorList>
    </citation>
    <scope>NUCLEOTIDE SEQUENCE [LARGE SCALE GENOMIC DNA]</scope>
    <source>
        <strain evidence="14 15">SXYLt</strain>
    </source>
</reference>
<feature type="compositionally biased region" description="Basic and acidic residues" evidence="11">
    <location>
        <begin position="188"/>
        <end position="208"/>
    </location>
</feature>
<feature type="compositionally biased region" description="Basic and acidic residues" evidence="11">
    <location>
        <begin position="713"/>
        <end position="727"/>
    </location>
</feature>
<evidence type="ECO:0000256" key="4">
    <source>
        <dbReference type="ARBA" id="ARBA00007920"/>
    </source>
</evidence>
<evidence type="ECO:0000313" key="14">
    <source>
        <dbReference type="EMBL" id="ROW09238.1"/>
    </source>
</evidence>
<comment type="similarity">
    <text evidence="4">Belongs to the putative lipase ROG1 family.</text>
</comment>
<feature type="region of interest" description="Disordered" evidence="11">
    <location>
        <begin position="705"/>
        <end position="758"/>
    </location>
</feature>
<evidence type="ECO:0000256" key="8">
    <source>
        <dbReference type="ARBA" id="ARBA00023128"/>
    </source>
</evidence>
<gene>
    <name evidence="14" type="ORF">VPNG_05893</name>
</gene>
<feature type="transmembrane region" description="Helical" evidence="12">
    <location>
        <begin position="1165"/>
        <end position="1184"/>
    </location>
</feature>